<dbReference type="NCBIfam" id="TIGR00481">
    <property type="entry name" value="YbhB/YbcL family Raf kinase inhibitor-like protein"/>
    <property type="match status" value="1"/>
</dbReference>
<evidence type="ECO:0000313" key="3">
    <source>
        <dbReference type="EMBL" id="KJY34959.1"/>
    </source>
</evidence>
<dbReference type="PANTHER" id="PTHR30289">
    <property type="entry name" value="UNCHARACTERIZED PROTEIN YBCL-RELATED"/>
    <property type="match status" value="1"/>
</dbReference>
<dbReference type="Gene3D" id="3.90.280.10">
    <property type="entry name" value="PEBP-like"/>
    <property type="match status" value="1"/>
</dbReference>
<comment type="caution">
    <text evidence="3">The sequence shown here is derived from an EMBL/GenBank/DDBJ whole genome shotgun (WGS) entry which is preliminary data.</text>
</comment>
<feature type="region of interest" description="Disordered" evidence="2">
    <location>
        <begin position="1"/>
        <end position="33"/>
    </location>
</feature>
<dbReference type="PANTHER" id="PTHR30289:SF1">
    <property type="entry name" value="PEBP (PHOSPHATIDYLETHANOLAMINE-BINDING PROTEIN) FAMILY PROTEIN"/>
    <property type="match status" value="1"/>
</dbReference>
<protein>
    <submittedName>
        <fullName evidence="3">Phosphatidylethanolamine-binding protein</fullName>
    </submittedName>
</protein>
<dbReference type="EMBL" id="JZWV01000250">
    <property type="protein sequence ID" value="KJY34959.1"/>
    <property type="molecule type" value="Genomic_DNA"/>
</dbReference>
<evidence type="ECO:0000256" key="1">
    <source>
        <dbReference type="ARBA" id="ARBA00007120"/>
    </source>
</evidence>
<dbReference type="PATRIC" id="fig|68223.7.peg.6105"/>
<name>A0A0F4JMC3_9ACTN</name>
<accession>A0A0F4JMC3</accession>
<dbReference type="Proteomes" id="UP000033551">
    <property type="component" value="Unassembled WGS sequence"/>
</dbReference>
<dbReference type="AlphaFoldDB" id="A0A0F4JMC3"/>
<dbReference type="SUPFAM" id="SSF49777">
    <property type="entry name" value="PEBP-like"/>
    <property type="match status" value="1"/>
</dbReference>
<organism evidence="3 4">
    <name type="scientific">Streptomyces katrae</name>
    <dbReference type="NCBI Taxonomy" id="68223"/>
    <lineage>
        <taxon>Bacteria</taxon>
        <taxon>Bacillati</taxon>
        <taxon>Actinomycetota</taxon>
        <taxon>Actinomycetes</taxon>
        <taxon>Kitasatosporales</taxon>
        <taxon>Streptomycetaceae</taxon>
        <taxon>Streptomyces</taxon>
    </lineage>
</organism>
<sequence length="151" mass="16518">MTAFQLTSPAFADHREIPRRHTGEGEDLSPPLTWTAAPEGTAELLLLCEDPDAPGPAFLHWLVTGIDPWTGGVEEGRVPHGGRSWPNGFGRLGWGGPMPPPGHGPHRYFFHLYALSQPVLLRERPDVNAVHGAVRDRQLAGATLVGTYERF</sequence>
<dbReference type="InterPro" id="IPR036610">
    <property type="entry name" value="PEBP-like_sf"/>
</dbReference>
<dbReference type="InterPro" id="IPR005247">
    <property type="entry name" value="YbhB_YbcL/LppC-like"/>
</dbReference>
<evidence type="ECO:0000256" key="2">
    <source>
        <dbReference type="SAM" id="MobiDB-lite"/>
    </source>
</evidence>
<dbReference type="InterPro" id="IPR008914">
    <property type="entry name" value="PEBP"/>
</dbReference>
<proteinExistence type="inferred from homology"/>
<feature type="compositionally biased region" description="Basic and acidic residues" evidence="2">
    <location>
        <begin position="12"/>
        <end position="24"/>
    </location>
</feature>
<dbReference type="Pfam" id="PF01161">
    <property type="entry name" value="PBP"/>
    <property type="match status" value="1"/>
</dbReference>
<evidence type="ECO:0000313" key="4">
    <source>
        <dbReference type="Proteomes" id="UP000033551"/>
    </source>
</evidence>
<reference evidence="3 4" key="1">
    <citation type="submission" date="2015-02" db="EMBL/GenBank/DDBJ databases">
        <authorList>
            <person name="Ju K.-S."/>
            <person name="Doroghazi J.R."/>
            <person name="Metcalf W."/>
        </authorList>
    </citation>
    <scope>NUCLEOTIDE SEQUENCE [LARGE SCALE GENOMIC DNA]</scope>
    <source>
        <strain evidence="3 4">NRRL ISP-5550</strain>
    </source>
</reference>
<dbReference type="CDD" id="cd00865">
    <property type="entry name" value="PEBP_bact_arch"/>
    <property type="match status" value="1"/>
</dbReference>
<gene>
    <name evidence="3" type="ORF">VR44_11105</name>
</gene>
<comment type="similarity">
    <text evidence="1">Belongs to the UPF0098 family.</text>
</comment>
<keyword evidence="4" id="KW-1185">Reference proteome</keyword>
<dbReference type="RefSeq" id="WP_045947268.1">
    <property type="nucleotide sequence ID" value="NZ_JZWV01000250.1"/>
</dbReference>